<keyword evidence="3" id="KW-1185">Reference proteome</keyword>
<sequence>MKCPHCNIEFHDRWTENVFAGSWSYHYTHCPACNKITIQLTEPHGATFTAYPRGAVDRPVAQEVPAAISQDYLEAAEVLPISPKASAALARRCLQNVLRQNGIKERDLSKEIDTFLDRPDVPSDLKGTVDAIRNFGNFSAHPINDITGLQIIDVEEHEAEWCLDILDGLFDHFYVRPAKAAARKAALNAKLAAAGKPPAK</sequence>
<dbReference type="Pfam" id="PF13643">
    <property type="entry name" value="DUF4145"/>
    <property type="match status" value="1"/>
</dbReference>
<dbReference type="EMBL" id="JAAIYP010000038">
    <property type="protein sequence ID" value="NFV80876.1"/>
    <property type="molecule type" value="Genomic_DNA"/>
</dbReference>
<dbReference type="InterPro" id="IPR025285">
    <property type="entry name" value="DUF4145"/>
</dbReference>
<reference evidence="2 3" key="1">
    <citation type="submission" date="2020-02" db="EMBL/GenBank/DDBJ databases">
        <authorList>
            <person name="Dziuba M."/>
            <person name="Kuznetsov B."/>
            <person name="Mardanov A."/>
            <person name="Ravin N."/>
            <person name="Grouzdev D."/>
        </authorList>
    </citation>
    <scope>NUCLEOTIDE SEQUENCE [LARGE SCALE GENOMIC DNA]</scope>
    <source>
        <strain evidence="2 3">SpK</strain>
    </source>
</reference>
<comment type="caution">
    <text evidence="2">The sequence shown here is derived from an EMBL/GenBank/DDBJ whole genome shotgun (WGS) entry which is preliminary data.</text>
</comment>
<evidence type="ECO:0000259" key="1">
    <source>
        <dbReference type="Pfam" id="PF13643"/>
    </source>
</evidence>
<name>A0A7C9QWD0_9PROT</name>
<dbReference type="AlphaFoldDB" id="A0A7C9QWD0"/>
<feature type="domain" description="DUF4145" evidence="1">
    <location>
        <begin position="74"/>
        <end position="157"/>
    </location>
</feature>
<organism evidence="2 3">
    <name type="scientific">Magnetospirillum aberrantis SpK</name>
    <dbReference type="NCBI Taxonomy" id="908842"/>
    <lineage>
        <taxon>Bacteria</taxon>
        <taxon>Pseudomonadati</taxon>
        <taxon>Pseudomonadota</taxon>
        <taxon>Alphaproteobacteria</taxon>
        <taxon>Rhodospirillales</taxon>
        <taxon>Rhodospirillaceae</taxon>
        <taxon>Magnetospirillum</taxon>
    </lineage>
</organism>
<gene>
    <name evidence="2" type="ORF">G4223_12215</name>
</gene>
<evidence type="ECO:0000313" key="3">
    <source>
        <dbReference type="Proteomes" id="UP000480684"/>
    </source>
</evidence>
<accession>A0A7C9QWD0</accession>
<dbReference type="Proteomes" id="UP000480684">
    <property type="component" value="Unassembled WGS sequence"/>
</dbReference>
<evidence type="ECO:0000313" key="2">
    <source>
        <dbReference type="EMBL" id="NFV80876.1"/>
    </source>
</evidence>
<proteinExistence type="predicted"/>
<protein>
    <submittedName>
        <fullName evidence="2">DUF4145 domain-containing protein</fullName>
    </submittedName>
</protein>